<accession>A0ACC3CBC9</accession>
<dbReference type="Proteomes" id="UP000798662">
    <property type="component" value="Chromosome 3"/>
</dbReference>
<protein>
    <submittedName>
        <fullName evidence="1">Uncharacterized protein</fullName>
    </submittedName>
</protein>
<proteinExistence type="predicted"/>
<sequence>MACFKLPNVNVRELNPFTRTVNFFGRLSTNFGWRFVVILLSAYIGVKGITSQLTYSAYLPYMRYYVGVVKPTEYQAFYTVSRLPWSLKATIGMISDAFPIGGYYKRYYLLGAATLGSIACAMLAAAPINKIGGGVTAAVLLFVLTLEHAAVDLLVQGVYARKMVVRPETGADLVTAVWVFIMFGNLAASAFVGFFANSHATVFFWATLPFAVQVLVPVAIGWLSEDPAPRGFQRAKVHTNRRYFLLGCFMTVGALGMVPASLFGSPVVQAAYSIAVSAVLCGSCLLLLPKQIGRAQVYMFLTSAMNLQIRGALDVFYTGDEKCLPGGPHFDRAFYLAWTAIIGSLFGMLGVSLFQMILSKRTYRLAFWSTTVLQVAAAIIDIAIVMRWNLRIGISDKLFYVLGDSMLQEVIDMMDFMPAVVLTSKLCPIGVESTVYALLAGFSNFGRSVGSSLGVLALDIAGIKTPKEGACNFDNLALLLIISHVVLPLLTVPLTFVLIPKANMTDDLVGGLPMMTDVDKDSSEGSDAGSSTSDSEEEKGVDGIAMGVIGGGGVPMAPGPGVPAVAAPVVASAPLAADGEVPL</sequence>
<dbReference type="EMBL" id="CM020620">
    <property type="protein sequence ID" value="KAK1867281.1"/>
    <property type="molecule type" value="Genomic_DNA"/>
</dbReference>
<comment type="caution">
    <text evidence="1">The sequence shown here is derived from an EMBL/GenBank/DDBJ whole genome shotgun (WGS) entry which is preliminary data.</text>
</comment>
<evidence type="ECO:0000313" key="2">
    <source>
        <dbReference type="Proteomes" id="UP000798662"/>
    </source>
</evidence>
<reference evidence="1" key="1">
    <citation type="submission" date="2019-11" db="EMBL/GenBank/DDBJ databases">
        <title>Nori genome reveals adaptations in red seaweeds to the harsh intertidal environment.</title>
        <authorList>
            <person name="Wang D."/>
            <person name="Mao Y."/>
        </authorList>
    </citation>
    <scope>NUCLEOTIDE SEQUENCE</scope>
    <source>
        <tissue evidence="1">Gametophyte</tissue>
    </source>
</reference>
<evidence type="ECO:0000313" key="1">
    <source>
        <dbReference type="EMBL" id="KAK1867281.1"/>
    </source>
</evidence>
<organism evidence="1 2">
    <name type="scientific">Pyropia yezoensis</name>
    <name type="common">Susabi-nori</name>
    <name type="synonym">Porphyra yezoensis</name>
    <dbReference type="NCBI Taxonomy" id="2788"/>
    <lineage>
        <taxon>Eukaryota</taxon>
        <taxon>Rhodophyta</taxon>
        <taxon>Bangiophyceae</taxon>
        <taxon>Bangiales</taxon>
        <taxon>Bangiaceae</taxon>
        <taxon>Pyropia</taxon>
    </lineage>
</organism>
<gene>
    <name evidence="1" type="ORF">I4F81_009788</name>
</gene>
<keyword evidence="2" id="KW-1185">Reference proteome</keyword>
<name>A0ACC3CBC9_PYRYE</name>